<proteinExistence type="predicted"/>
<feature type="transmembrane region" description="Helical" evidence="1">
    <location>
        <begin position="6"/>
        <end position="24"/>
    </location>
</feature>
<protein>
    <recommendedName>
        <fullName evidence="5">DUF2523 domain-containing protein</fullName>
    </recommendedName>
</protein>
<dbReference type="AlphaFoldDB" id="A0A7X0MXJ8"/>
<evidence type="ECO:0000313" key="2">
    <source>
        <dbReference type="EMBL" id="MBB6523846.1"/>
    </source>
</evidence>
<reference evidence="2 4" key="1">
    <citation type="submission" date="2020-08" db="EMBL/GenBank/DDBJ databases">
        <title>Genomic Encyclopedia of Type Strains, Phase IV (KMG-IV): sequencing the most valuable type-strain genomes for metagenomic binning, comparative biology and taxonomic classification.</title>
        <authorList>
            <person name="Goeker M."/>
        </authorList>
    </citation>
    <scope>NUCLEOTIDE SEQUENCE [LARGE SCALE GENOMIC DNA]</scope>
    <source>
        <strain evidence="2 4">DSM 22368</strain>
    </source>
</reference>
<dbReference type="EMBL" id="JACHHT010000005">
    <property type="protein sequence ID" value="MBB6523846.1"/>
    <property type="molecule type" value="Genomic_DNA"/>
</dbReference>
<accession>A0A7X0MXJ8</accession>
<keyword evidence="1" id="KW-0812">Transmembrane</keyword>
<organism evidence="2 4">
    <name type="scientific">Pseudoteredinibacter isoporae</name>
    <dbReference type="NCBI Taxonomy" id="570281"/>
    <lineage>
        <taxon>Bacteria</taxon>
        <taxon>Pseudomonadati</taxon>
        <taxon>Pseudomonadota</taxon>
        <taxon>Gammaproteobacteria</taxon>
        <taxon>Cellvibrionales</taxon>
        <taxon>Cellvibrionaceae</taxon>
        <taxon>Pseudoteredinibacter</taxon>
    </lineage>
</organism>
<dbReference type="EMBL" id="JACHHT010000007">
    <property type="protein sequence ID" value="MBB6523896.1"/>
    <property type="molecule type" value="Genomic_DNA"/>
</dbReference>
<comment type="caution">
    <text evidence="2">The sequence shown here is derived from an EMBL/GenBank/DDBJ whole genome shotgun (WGS) entry which is preliminary data.</text>
</comment>
<dbReference type="Pfam" id="PF10734">
    <property type="entry name" value="DUF2523"/>
    <property type="match status" value="1"/>
</dbReference>
<name>A0A7X0MXJ8_9GAMM</name>
<dbReference type="RefSeq" id="WP_166843579.1">
    <property type="nucleotide sequence ID" value="NZ_JAAONY010000005.1"/>
</dbReference>
<dbReference type="InParanoid" id="A0A7X0MXJ8"/>
<keyword evidence="4" id="KW-1185">Reference proteome</keyword>
<gene>
    <name evidence="2" type="ORF">HNR48_004161</name>
    <name evidence="3" type="ORF">HNR48_004214</name>
</gene>
<evidence type="ECO:0000313" key="3">
    <source>
        <dbReference type="EMBL" id="MBB6523896.1"/>
    </source>
</evidence>
<dbReference type="Proteomes" id="UP000528457">
    <property type="component" value="Unassembled WGS sequence"/>
</dbReference>
<sequence length="110" mass="11818">MPLPAIVGAAVLPTLAAFLIRALVAHLIMRTITSLGIFILSFAAIETASSRVTSYFEQALNSVSGDAYFVADMLGFFDCANIIISAYAAALSIRQIRGAYNRLIFGQNKE</sequence>
<evidence type="ECO:0008006" key="5">
    <source>
        <dbReference type="Google" id="ProtNLM"/>
    </source>
</evidence>
<keyword evidence="1" id="KW-1133">Transmembrane helix</keyword>
<evidence type="ECO:0000256" key="1">
    <source>
        <dbReference type="SAM" id="Phobius"/>
    </source>
</evidence>
<keyword evidence="1" id="KW-0472">Membrane</keyword>
<feature type="transmembrane region" description="Helical" evidence="1">
    <location>
        <begin position="68"/>
        <end position="93"/>
    </location>
</feature>
<evidence type="ECO:0000313" key="4">
    <source>
        <dbReference type="Proteomes" id="UP000528457"/>
    </source>
</evidence>
<dbReference type="InterPro" id="IPR019670">
    <property type="entry name" value="DUF2523"/>
</dbReference>
<feature type="transmembrane region" description="Helical" evidence="1">
    <location>
        <begin position="31"/>
        <end position="48"/>
    </location>
</feature>